<name>A0ABR1YS59_9PEZI</name>
<reference evidence="2 3" key="1">
    <citation type="submission" date="2024-04" db="EMBL/GenBank/DDBJ databases">
        <title>Phyllosticta paracitricarpa is synonymous to the EU quarantine fungus P. citricarpa based on phylogenomic analyses.</title>
        <authorList>
            <consortium name="Lawrence Berkeley National Laboratory"/>
            <person name="Van Ingen-Buijs V.A."/>
            <person name="Van Westerhoven A.C."/>
            <person name="Haridas S."/>
            <person name="Skiadas P."/>
            <person name="Martin F."/>
            <person name="Groenewald J.Z."/>
            <person name="Crous P.W."/>
            <person name="Seidl M.F."/>
        </authorList>
    </citation>
    <scope>NUCLEOTIDE SEQUENCE [LARGE SCALE GENOMIC DNA]</scope>
    <source>
        <strain evidence="2 3">CBS 123374</strain>
    </source>
</reference>
<evidence type="ECO:0000313" key="3">
    <source>
        <dbReference type="Proteomes" id="UP001492380"/>
    </source>
</evidence>
<comment type="caution">
    <text evidence="2">The sequence shown here is derived from an EMBL/GenBank/DDBJ whole genome shotgun (WGS) entry which is preliminary data.</text>
</comment>
<organism evidence="2 3">
    <name type="scientific">Phyllosticta capitalensis</name>
    <dbReference type="NCBI Taxonomy" id="121624"/>
    <lineage>
        <taxon>Eukaryota</taxon>
        <taxon>Fungi</taxon>
        <taxon>Dikarya</taxon>
        <taxon>Ascomycota</taxon>
        <taxon>Pezizomycotina</taxon>
        <taxon>Dothideomycetes</taxon>
        <taxon>Dothideomycetes incertae sedis</taxon>
        <taxon>Botryosphaeriales</taxon>
        <taxon>Phyllostictaceae</taxon>
        <taxon>Phyllosticta</taxon>
    </lineage>
</organism>
<sequence length="245" mass="28259">MKAMTRLDQATPALNAVSCLTVMNALFTWFHIEDENLDFEKFQSFVKRKVGNDQSRKLEKLLHDLKPQMDMVEIQGRSESPVDSCFRYYADNRRRRTASGPRAKTLWLCFPYFSIEKPRPSTQSTHSNASLELEVVFPDSVSLDAPYFRISRFWCLITGDKMFTYGRVPRSTLIGPGRPIELAPDNSNDADTQDRNYFRVLDRGNQMYLLTAQSCRSWHSRSKSSMLCLRDIRTTNGMCITMAIP</sequence>
<gene>
    <name evidence="2" type="ORF">HDK90DRAFT_205160</name>
</gene>
<keyword evidence="1" id="KW-0472">Membrane</keyword>
<accession>A0ABR1YS59</accession>
<protein>
    <submittedName>
        <fullName evidence="2">Uncharacterized protein</fullName>
    </submittedName>
</protein>
<proteinExistence type="predicted"/>
<feature type="transmembrane region" description="Helical" evidence="1">
    <location>
        <begin position="12"/>
        <end position="32"/>
    </location>
</feature>
<evidence type="ECO:0000313" key="2">
    <source>
        <dbReference type="EMBL" id="KAK8237826.1"/>
    </source>
</evidence>
<keyword evidence="1" id="KW-0812">Transmembrane</keyword>
<keyword evidence="3" id="KW-1185">Reference proteome</keyword>
<dbReference type="EMBL" id="JBBWRZ010000004">
    <property type="protein sequence ID" value="KAK8237826.1"/>
    <property type="molecule type" value="Genomic_DNA"/>
</dbReference>
<dbReference type="Proteomes" id="UP001492380">
    <property type="component" value="Unassembled WGS sequence"/>
</dbReference>
<evidence type="ECO:0000256" key="1">
    <source>
        <dbReference type="SAM" id="Phobius"/>
    </source>
</evidence>
<keyword evidence="1" id="KW-1133">Transmembrane helix</keyword>